<keyword evidence="2" id="KW-1185">Reference proteome</keyword>
<dbReference type="Proteomes" id="UP000427071">
    <property type="component" value="Chromosome"/>
</dbReference>
<dbReference type="Gene3D" id="2.30.320.10">
    <property type="entry name" value="YwqG-like"/>
    <property type="match status" value="1"/>
</dbReference>
<dbReference type="RefSeq" id="WP_156192022.1">
    <property type="nucleotide sequence ID" value="NZ_CP046452.1"/>
</dbReference>
<accession>A0A6B8VPA6</accession>
<evidence type="ECO:0008006" key="3">
    <source>
        <dbReference type="Google" id="ProtNLM"/>
    </source>
</evidence>
<reference evidence="2" key="1">
    <citation type="submission" date="2019-11" db="EMBL/GenBank/DDBJ databases">
        <title>Complete genome sequence of Corynebacterium kalinowskii 1959, a novel Corynebacterium species isolated from soil of a small paddock in Vilsendorf, Germany.</title>
        <authorList>
            <person name="Schaffert L."/>
            <person name="Ruwe M."/>
            <person name="Milse J."/>
            <person name="Hanuschka K."/>
            <person name="Ortseifen V."/>
            <person name="Droste J."/>
            <person name="Brandt D."/>
            <person name="Schlueter L."/>
            <person name="Kutter Y."/>
            <person name="Vinke S."/>
            <person name="Viehoefer P."/>
            <person name="Jacob L."/>
            <person name="Luebke N.-C."/>
            <person name="Schulte-Berndt E."/>
            <person name="Hain C."/>
            <person name="Linder M."/>
            <person name="Schmidt P."/>
            <person name="Wollenschlaeger L."/>
            <person name="Luttermann T."/>
            <person name="Thieme E."/>
            <person name="Hassa J."/>
            <person name="Haak M."/>
            <person name="Wittchen M."/>
            <person name="Mentz A."/>
            <person name="Persicke M."/>
            <person name="Busche T."/>
            <person name="Ruckert C."/>
        </authorList>
    </citation>
    <scope>NUCLEOTIDE SEQUENCE [LARGE SCALE GENOMIC DNA]</scope>
    <source>
        <strain evidence="2">1959</strain>
    </source>
</reference>
<dbReference type="KEGG" id="ckw:CKALI_03805"/>
<dbReference type="AlphaFoldDB" id="A0A6B8VPA6"/>
<dbReference type="SUPFAM" id="SSF103032">
    <property type="entry name" value="Hypothetical protein YwqG"/>
    <property type="match status" value="1"/>
</dbReference>
<evidence type="ECO:0000313" key="2">
    <source>
        <dbReference type="Proteomes" id="UP000427071"/>
    </source>
</evidence>
<dbReference type="Pfam" id="PF09234">
    <property type="entry name" value="DUF1963"/>
    <property type="match status" value="1"/>
</dbReference>
<sequence>MFENESQARSCAADYFPPHAIDHAMAQLIPAIGIRPVTDDRIGGTRIDGAPDVPPHFEWPRADLSKHPKLAPYDLSPEELPEGPSPLWFLAQIDLAEAHRLGRIADQLPETGRLLFFFDHLAGAYLEGPEAVRVVWDQHDTSELAPANVPKELAERADHLTYPAKPSALFAGVTLPQRGSMCPETEPLFEQMDAGEHPLSEFEEEFDQFCEEDGAFVEPEWRHHQILGVPVPCQSDPRGYIDHATPEDWVNLLCYANVEDGEGEVYFLIRKKDLAVRDFSKVSAVYMQT</sequence>
<dbReference type="InterPro" id="IPR035948">
    <property type="entry name" value="YwqG-like_sf"/>
</dbReference>
<name>A0A6B8VPA6_9CORY</name>
<gene>
    <name evidence="1" type="ORF">CKALI_03805</name>
</gene>
<proteinExistence type="predicted"/>
<dbReference type="PANTHER" id="PTHR36436:SF6">
    <property type="entry name" value="SLL5081 PROTEIN"/>
    <property type="match status" value="1"/>
</dbReference>
<organism evidence="1 2">
    <name type="scientific">Corynebacterium kalinowskii</name>
    <dbReference type="NCBI Taxonomy" id="2675216"/>
    <lineage>
        <taxon>Bacteria</taxon>
        <taxon>Bacillati</taxon>
        <taxon>Actinomycetota</taxon>
        <taxon>Actinomycetes</taxon>
        <taxon>Mycobacteriales</taxon>
        <taxon>Corynebacteriaceae</taxon>
        <taxon>Corynebacterium</taxon>
    </lineage>
</organism>
<dbReference type="EMBL" id="CP046452">
    <property type="protein sequence ID" value="QGU01641.1"/>
    <property type="molecule type" value="Genomic_DNA"/>
</dbReference>
<evidence type="ECO:0000313" key="1">
    <source>
        <dbReference type="EMBL" id="QGU01641.1"/>
    </source>
</evidence>
<dbReference type="PANTHER" id="PTHR36436">
    <property type="entry name" value="SLL5081 PROTEIN"/>
    <property type="match status" value="1"/>
</dbReference>
<protein>
    <recommendedName>
        <fullName evidence="3">DUF1963 domain-containing protein</fullName>
    </recommendedName>
</protein>
<dbReference type="InterPro" id="IPR015315">
    <property type="entry name" value="DUF1963"/>
</dbReference>